<dbReference type="InterPro" id="IPR004358">
    <property type="entry name" value="Sig_transdc_His_kin-like_C"/>
</dbReference>
<evidence type="ECO:0000313" key="18">
    <source>
        <dbReference type="EMBL" id="SFI35343.1"/>
    </source>
</evidence>
<feature type="transmembrane region" description="Helical" evidence="15">
    <location>
        <begin position="124"/>
        <end position="150"/>
    </location>
</feature>
<keyword evidence="19" id="KW-1185">Reference proteome</keyword>
<keyword evidence="8" id="KW-0547">Nucleotide-binding</keyword>
<evidence type="ECO:0000256" key="9">
    <source>
        <dbReference type="ARBA" id="ARBA00022777"/>
    </source>
</evidence>
<dbReference type="InterPro" id="IPR000014">
    <property type="entry name" value="PAS"/>
</dbReference>
<dbReference type="EMBL" id="FOQG01000007">
    <property type="protein sequence ID" value="SFI35343.1"/>
    <property type="molecule type" value="Genomic_DNA"/>
</dbReference>
<dbReference type="SUPFAM" id="SSF55874">
    <property type="entry name" value="ATPase domain of HSP90 chaperone/DNA topoisomerase II/histidine kinase"/>
    <property type="match status" value="1"/>
</dbReference>
<keyword evidence="11 15" id="KW-1133">Transmembrane helix</keyword>
<dbReference type="Pfam" id="PF08448">
    <property type="entry name" value="PAS_4"/>
    <property type="match status" value="1"/>
</dbReference>
<proteinExistence type="predicted"/>
<dbReference type="SUPFAM" id="SSF47384">
    <property type="entry name" value="Homodimeric domain of signal transducing histidine kinase"/>
    <property type="match status" value="1"/>
</dbReference>
<evidence type="ECO:0000256" key="5">
    <source>
        <dbReference type="ARBA" id="ARBA00022553"/>
    </source>
</evidence>
<evidence type="ECO:0000256" key="4">
    <source>
        <dbReference type="ARBA" id="ARBA00012438"/>
    </source>
</evidence>
<dbReference type="CDD" id="cd00082">
    <property type="entry name" value="HisKA"/>
    <property type="match status" value="1"/>
</dbReference>
<evidence type="ECO:0000259" key="17">
    <source>
        <dbReference type="PROSITE" id="PS50113"/>
    </source>
</evidence>
<dbReference type="GO" id="GO:0005524">
    <property type="term" value="F:ATP binding"/>
    <property type="evidence" value="ECO:0007669"/>
    <property type="project" value="UniProtKB-KW"/>
</dbReference>
<dbReference type="GO" id="GO:0000156">
    <property type="term" value="F:phosphorelay response regulator activity"/>
    <property type="evidence" value="ECO:0007669"/>
    <property type="project" value="TreeGrafter"/>
</dbReference>
<dbReference type="NCBIfam" id="TIGR00229">
    <property type="entry name" value="sensory_box"/>
    <property type="match status" value="1"/>
</dbReference>
<comment type="catalytic activity">
    <reaction evidence="1">
        <text>ATP + protein L-histidine = ADP + protein N-phospho-L-histidine.</text>
        <dbReference type="EC" id="2.7.13.3"/>
    </reaction>
</comment>
<dbReference type="CDD" id="cd00130">
    <property type="entry name" value="PAS"/>
    <property type="match status" value="1"/>
</dbReference>
<keyword evidence="7 15" id="KW-0812">Transmembrane</keyword>
<protein>
    <recommendedName>
        <fullName evidence="14">Sensor-like histidine kinase SenX3</fullName>
        <ecNumber evidence="4">2.7.13.3</ecNumber>
    </recommendedName>
</protein>
<keyword evidence="10" id="KW-0067">ATP-binding</keyword>
<feature type="transmembrane region" description="Helical" evidence="15">
    <location>
        <begin position="241"/>
        <end position="264"/>
    </location>
</feature>
<dbReference type="Gene3D" id="1.10.287.130">
    <property type="match status" value="1"/>
</dbReference>
<dbReference type="Gene3D" id="3.30.565.10">
    <property type="entry name" value="Histidine kinase-like ATPase, C-terminal domain"/>
    <property type="match status" value="1"/>
</dbReference>
<evidence type="ECO:0000259" key="16">
    <source>
        <dbReference type="PROSITE" id="PS50109"/>
    </source>
</evidence>
<evidence type="ECO:0000256" key="14">
    <source>
        <dbReference type="ARBA" id="ARBA00039401"/>
    </source>
</evidence>
<dbReference type="Proteomes" id="UP000198649">
    <property type="component" value="Unassembled WGS sequence"/>
</dbReference>
<sequence length="683" mass="71354">MSASGRRPRVLAFMAWWALFAALVLVGRVSAVDEASVGLVAPAAGAALLWLLTQGSMPAVVLCLATMAGTRVVLLAATGAAWEVTLAVVVAAFVQTSSCVVLVRRWCPGILGTGGARSFHDSGVLVWVSLAVVLATGTGAVVGSGLVGVLGADVQGHVFVDWWARNLTGVVLVGATGHLAWEWVRDSRSEGRWVLVERARLPELAALVAVSGVTYGVIFFESALPLAFLPLTVSVWCATRFSTFLAVLHTASFGAIVLTATFLGRGSFGTLGGPEAQVLVTQAYLLTLLLTVLALATGRDERDALMGRLRASQRETAGRAELLDAMTESMSEGLVVCDIDGVIVRTNAAARTLLASSATGYQETTQGYRVLRQDGTEISVEDHPSRRALRDGVVPAYDLVLRRADGSERVLSVTASALTAGGSGGEAQGAMVVYRDVTDERGHSNRLTEFAEVVAHDLRGPLTVMHGWLDVALAGLGPGPDGDAVTVGTAPGATPLVRRAMERALVSTTRMEELISDLLIQATAASGLMEPVRCELDGEDGLVAEVAGEAGASESVRVGPIPAVLVDVDMVRQLVSNLVGNALKYVAHGTVPVVVLTGVRSGDRVLIEMTDNGIGVPALQREAIFDRFHRAHAEDTSYVGTGLGLAICRTIVERHGGEIACRSATTGRPGAMGTTFAFDLPAA</sequence>
<dbReference type="SMART" id="SM00387">
    <property type="entry name" value="HATPase_c"/>
    <property type="match status" value="1"/>
</dbReference>
<feature type="transmembrane region" description="Helical" evidence="15">
    <location>
        <begin position="72"/>
        <end position="94"/>
    </location>
</feature>
<dbReference type="InterPro" id="IPR003594">
    <property type="entry name" value="HATPase_dom"/>
</dbReference>
<dbReference type="PROSITE" id="PS50113">
    <property type="entry name" value="PAC"/>
    <property type="match status" value="1"/>
</dbReference>
<dbReference type="EC" id="2.7.13.3" evidence="4"/>
<organism evidence="18 19">
    <name type="scientific">Nocardioides psychrotolerans</name>
    <dbReference type="NCBI Taxonomy" id="1005945"/>
    <lineage>
        <taxon>Bacteria</taxon>
        <taxon>Bacillati</taxon>
        <taxon>Actinomycetota</taxon>
        <taxon>Actinomycetes</taxon>
        <taxon>Propionibacteriales</taxon>
        <taxon>Nocardioidaceae</taxon>
        <taxon>Nocardioides</taxon>
    </lineage>
</organism>
<gene>
    <name evidence="18" type="ORF">SAMN05216561_107193</name>
</gene>
<dbReference type="PANTHER" id="PTHR42878:SF7">
    <property type="entry name" value="SENSOR HISTIDINE KINASE GLRK"/>
    <property type="match status" value="1"/>
</dbReference>
<evidence type="ECO:0000256" key="12">
    <source>
        <dbReference type="ARBA" id="ARBA00023012"/>
    </source>
</evidence>
<evidence type="ECO:0000256" key="15">
    <source>
        <dbReference type="SAM" id="Phobius"/>
    </source>
</evidence>
<dbReference type="GO" id="GO:0030295">
    <property type="term" value="F:protein kinase activator activity"/>
    <property type="evidence" value="ECO:0007669"/>
    <property type="project" value="TreeGrafter"/>
</dbReference>
<dbReference type="PROSITE" id="PS50109">
    <property type="entry name" value="HIS_KIN"/>
    <property type="match status" value="1"/>
</dbReference>
<dbReference type="InterPro" id="IPR005467">
    <property type="entry name" value="His_kinase_dom"/>
</dbReference>
<evidence type="ECO:0000256" key="3">
    <source>
        <dbReference type="ARBA" id="ARBA00004236"/>
    </source>
</evidence>
<evidence type="ECO:0000256" key="13">
    <source>
        <dbReference type="ARBA" id="ARBA00023136"/>
    </source>
</evidence>
<evidence type="ECO:0000256" key="10">
    <source>
        <dbReference type="ARBA" id="ARBA00022840"/>
    </source>
</evidence>
<dbReference type="SMART" id="SM00388">
    <property type="entry name" value="HisKA"/>
    <property type="match status" value="1"/>
</dbReference>
<evidence type="ECO:0000256" key="8">
    <source>
        <dbReference type="ARBA" id="ARBA00022741"/>
    </source>
</evidence>
<dbReference type="STRING" id="1005945.SAMN05216561_107193"/>
<evidence type="ECO:0000256" key="11">
    <source>
        <dbReference type="ARBA" id="ARBA00022989"/>
    </source>
</evidence>
<keyword evidence="13 15" id="KW-0472">Membrane</keyword>
<dbReference type="PANTHER" id="PTHR42878">
    <property type="entry name" value="TWO-COMPONENT HISTIDINE KINASE"/>
    <property type="match status" value="1"/>
</dbReference>
<reference evidence="18 19" key="1">
    <citation type="submission" date="2016-10" db="EMBL/GenBank/DDBJ databases">
        <authorList>
            <person name="de Groot N.N."/>
        </authorList>
    </citation>
    <scope>NUCLEOTIDE SEQUENCE [LARGE SCALE GENOMIC DNA]</scope>
    <source>
        <strain evidence="18 19">CGMCC 1.11156</strain>
    </source>
</reference>
<evidence type="ECO:0000256" key="6">
    <source>
        <dbReference type="ARBA" id="ARBA00022679"/>
    </source>
</evidence>
<dbReference type="InterPro" id="IPR050351">
    <property type="entry name" value="BphY/WalK/GraS-like"/>
</dbReference>
<dbReference type="Pfam" id="PF02518">
    <property type="entry name" value="HATPase_c"/>
    <property type="match status" value="1"/>
</dbReference>
<accession>A0A1I3HI79</accession>
<keyword evidence="12" id="KW-0902">Two-component regulatory system</keyword>
<feature type="transmembrane region" description="Helical" evidence="15">
    <location>
        <begin position="276"/>
        <end position="296"/>
    </location>
</feature>
<evidence type="ECO:0000256" key="1">
    <source>
        <dbReference type="ARBA" id="ARBA00000085"/>
    </source>
</evidence>
<dbReference type="InterPro" id="IPR013656">
    <property type="entry name" value="PAS_4"/>
</dbReference>
<dbReference type="PRINTS" id="PR00344">
    <property type="entry name" value="BCTRLSENSOR"/>
</dbReference>
<dbReference type="GO" id="GO:0000155">
    <property type="term" value="F:phosphorelay sensor kinase activity"/>
    <property type="evidence" value="ECO:0007669"/>
    <property type="project" value="InterPro"/>
</dbReference>
<evidence type="ECO:0000256" key="7">
    <source>
        <dbReference type="ARBA" id="ARBA00022692"/>
    </source>
</evidence>
<dbReference type="GO" id="GO:0005886">
    <property type="term" value="C:plasma membrane"/>
    <property type="evidence" value="ECO:0007669"/>
    <property type="project" value="UniProtKB-SubCell"/>
</dbReference>
<keyword evidence="5" id="KW-0597">Phosphoprotein</keyword>
<keyword evidence="6" id="KW-0808">Transferase</keyword>
<name>A0A1I3HI79_9ACTN</name>
<dbReference type="InterPro" id="IPR036097">
    <property type="entry name" value="HisK_dim/P_sf"/>
</dbReference>
<feature type="domain" description="PAC" evidence="17">
    <location>
        <begin position="395"/>
        <end position="449"/>
    </location>
</feature>
<dbReference type="Gene3D" id="3.30.450.20">
    <property type="entry name" value="PAS domain"/>
    <property type="match status" value="1"/>
</dbReference>
<dbReference type="SUPFAM" id="SSF55785">
    <property type="entry name" value="PYP-like sensor domain (PAS domain)"/>
    <property type="match status" value="1"/>
</dbReference>
<dbReference type="InterPro" id="IPR003661">
    <property type="entry name" value="HisK_dim/P_dom"/>
</dbReference>
<dbReference type="RefSeq" id="WP_143099724.1">
    <property type="nucleotide sequence ID" value="NZ_BKAF01000008.1"/>
</dbReference>
<evidence type="ECO:0000313" key="19">
    <source>
        <dbReference type="Proteomes" id="UP000198649"/>
    </source>
</evidence>
<dbReference type="AlphaFoldDB" id="A0A1I3HI79"/>
<dbReference type="Pfam" id="PF00512">
    <property type="entry name" value="HisKA"/>
    <property type="match status" value="1"/>
</dbReference>
<feature type="domain" description="Histidine kinase" evidence="16">
    <location>
        <begin position="453"/>
        <end position="683"/>
    </location>
</feature>
<comment type="subcellular location">
    <subcellularLocation>
        <location evidence="3">Cell membrane</location>
    </subcellularLocation>
    <subcellularLocation>
        <location evidence="2">Membrane</location>
        <topology evidence="2">Multi-pass membrane protein</topology>
    </subcellularLocation>
</comment>
<feature type="transmembrane region" description="Helical" evidence="15">
    <location>
        <begin position="162"/>
        <end position="184"/>
    </location>
</feature>
<dbReference type="InterPro" id="IPR036890">
    <property type="entry name" value="HATPase_C_sf"/>
</dbReference>
<feature type="transmembrane region" description="Helical" evidence="15">
    <location>
        <begin position="204"/>
        <end position="229"/>
    </location>
</feature>
<dbReference type="OrthoDB" id="5241402at2"/>
<dbReference type="InterPro" id="IPR000700">
    <property type="entry name" value="PAS-assoc_C"/>
</dbReference>
<evidence type="ECO:0000256" key="2">
    <source>
        <dbReference type="ARBA" id="ARBA00004141"/>
    </source>
</evidence>
<dbReference type="GO" id="GO:0007234">
    <property type="term" value="P:osmosensory signaling via phosphorelay pathway"/>
    <property type="evidence" value="ECO:0007669"/>
    <property type="project" value="TreeGrafter"/>
</dbReference>
<keyword evidence="9" id="KW-0418">Kinase</keyword>
<dbReference type="InterPro" id="IPR035965">
    <property type="entry name" value="PAS-like_dom_sf"/>
</dbReference>